<feature type="compositionally biased region" description="Acidic residues" evidence="1">
    <location>
        <begin position="1"/>
        <end position="14"/>
    </location>
</feature>
<sequence>MKAGQETEETEEQEITDRHSTTVDGEKNQKKQKNKGNRRLAVAVVMGEKTEEQTDKEIMIIRCSFLAFRCRKRELQGDAIVDRAIRKRERKLFETKKKEAAGVSTNYGTTLMG</sequence>
<dbReference type="EMBL" id="BGPR01024894">
    <property type="protein sequence ID" value="GBN93333.1"/>
    <property type="molecule type" value="Genomic_DNA"/>
</dbReference>
<protein>
    <submittedName>
        <fullName evidence="2">Uncharacterized protein</fullName>
    </submittedName>
</protein>
<name>A0A4Y2T089_ARAVE</name>
<accession>A0A4Y2T089</accession>
<feature type="compositionally biased region" description="Basic and acidic residues" evidence="1">
    <location>
        <begin position="15"/>
        <end position="29"/>
    </location>
</feature>
<evidence type="ECO:0000256" key="1">
    <source>
        <dbReference type="SAM" id="MobiDB-lite"/>
    </source>
</evidence>
<gene>
    <name evidence="2" type="ORF">AVEN_152088_1</name>
</gene>
<evidence type="ECO:0000313" key="3">
    <source>
        <dbReference type="Proteomes" id="UP000499080"/>
    </source>
</evidence>
<feature type="region of interest" description="Disordered" evidence="1">
    <location>
        <begin position="1"/>
        <end position="37"/>
    </location>
</feature>
<dbReference type="AlphaFoldDB" id="A0A4Y2T089"/>
<evidence type="ECO:0000313" key="2">
    <source>
        <dbReference type="EMBL" id="GBN93333.1"/>
    </source>
</evidence>
<organism evidence="2 3">
    <name type="scientific">Araneus ventricosus</name>
    <name type="common">Orbweaver spider</name>
    <name type="synonym">Epeira ventricosa</name>
    <dbReference type="NCBI Taxonomy" id="182803"/>
    <lineage>
        <taxon>Eukaryota</taxon>
        <taxon>Metazoa</taxon>
        <taxon>Ecdysozoa</taxon>
        <taxon>Arthropoda</taxon>
        <taxon>Chelicerata</taxon>
        <taxon>Arachnida</taxon>
        <taxon>Araneae</taxon>
        <taxon>Araneomorphae</taxon>
        <taxon>Entelegynae</taxon>
        <taxon>Araneoidea</taxon>
        <taxon>Araneidae</taxon>
        <taxon>Araneus</taxon>
    </lineage>
</organism>
<reference evidence="2 3" key="1">
    <citation type="journal article" date="2019" name="Sci. Rep.">
        <title>Orb-weaving spider Araneus ventricosus genome elucidates the spidroin gene catalogue.</title>
        <authorList>
            <person name="Kono N."/>
            <person name="Nakamura H."/>
            <person name="Ohtoshi R."/>
            <person name="Moran D.A.P."/>
            <person name="Shinohara A."/>
            <person name="Yoshida Y."/>
            <person name="Fujiwara M."/>
            <person name="Mori M."/>
            <person name="Tomita M."/>
            <person name="Arakawa K."/>
        </authorList>
    </citation>
    <scope>NUCLEOTIDE SEQUENCE [LARGE SCALE GENOMIC DNA]</scope>
</reference>
<proteinExistence type="predicted"/>
<keyword evidence="3" id="KW-1185">Reference proteome</keyword>
<dbReference type="Proteomes" id="UP000499080">
    <property type="component" value="Unassembled WGS sequence"/>
</dbReference>
<comment type="caution">
    <text evidence="2">The sequence shown here is derived from an EMBL/GenBank/DDBJ whole genome shotgun (WGS) entry which is preliminary data.</text>
</comment>